<accession>A0A1J5S0I9</accession>
<sequence>MRSRKPSPDQRTRMCTGKRRYPNEGTALQAAQVAGVERWRKAYLCAACGKWHLTSK</sequence>
<proteinExistence type="predicted"/>
<dbReference type="AlphaFoldDB" id="A0A1J5S0I9"/>
<protein>
    <submittedName>
        <fullName evidence="1">Uncharacterized protein</fullName>
    </submittedName>
</protein>
<gene>
    <name evidence="1" type="ORF">GALL_163840</name>
</gene>
<comment type="caution">
    <text evidence="1">The sequence shown here is derived from an EMBL/GenBank/DDBJ whole genome shotgun (WGS) entry which is preliminary data.</text>
</comment>
<reference evidence="1" key="1">
    <citation type="submission" date="2016-10" db="EMBL/GenBank/DDBJ databases">
        <title>Sequence of Gallionella enrichment culture.</title>
        <authorList>
            <person name="Poehlein A."/>
            <person name="Muehling M."/>
            <person name="Daniel R."/>
        </authorList>
    </citation>
    <scope>NUCLEOTIDE SEQUENCE</scope>
</reference>
<organism evidence="1">
    <name type="scientific">mine drainage metagenome</name>
    <dbReference type="NCBI Taxonomy" id="410659"/>
    <lineage>
        <taxon>unclassified sequences</taxon>
        <taxon>metagenomes</taxon>
        <taxon>ecological metagenomes</taxon>
    </lineage>
</organism>
<dbReference type="EMBL" id="MLJW01000083">
    <property type="protein sequence ID" value="OIR01483.1"/>
    <property type="molecule type" value="Genomic_DNA"/>
</dbReference>
<evidence type="ECO:0000313" key="1">
    <source>
        <dbReference type="EMBL" id="OIR01483.1"/>
    </source>
</evidence>
<name>A0A1J5S0I9_9ZZZZ</name>